<reference evidence="1" key="1">
    <citation type="submission" date="2019-11" db="EMBL/GenBank/DDBJ databases">
        <authorList>
            <person name="Feng L."/>
        </authorList>
    </citation>
    <scope>NUCLEOTIDE SEQUENCE</scope>
    <source>
        <strain evidence="1">BfaecisLFYP10</strain>
    </source>
</reference>
<accession>A0A6N2VC28</accession>
<name>A0A6N2VC28_9BACE</name>
<organism evidence="1">
    <name type="scientific">Bacteroides faecis</name>
    <dbReference type="NCBI Taxonomy" id="674529"/>
    <lineage>
        <taxon>Bacteria</taxon>
        <taxon>Pseudomonadati</taxon>
        <taxon>Bacteroidota</taxon>
        <taxon>Bacteroidia</taxon>
        <taxon>Bacteroidales</taxon>
        <taxon>Bacteroidaceae</taxon>
        <taxon>Bacteroides</taxon>
    </lineage>
</organism>
<dbReference type="EMBL" id="CACRSZ010000049">
    <property type="protein sequence ID" value="VYT24546.1"/>
    <property type="molecule type" value="Genomic_DNA"/>
</dbReference>
<proteinExistence type="predicted"/>
<dbReference type="AlphaFoldDB" id="A0A6N2VC28"/>
<protein>
    <submittedName>
        <fullName evidence="1">Uncharacterized protein</fullName>
    </submittedName>
</protein>
<gene>
    <name evidence="1" type="ORF">BFLFYP10_01968</name>
</gene>
<sequence>MSQAVDSAIRKLTSFNEKGTEIEKAKVEKIESKRLVNYEPSDIPEDCLEECKGVTFIGIVRISKPVGDGFSSELFNLEVKIKLDYVDENFRVSIITPALITKYISHI</sequence>
<evidence type="ECO:0000313" key="1">
    <source>
        <dbReference type="EMBL" id="VYT24546.1"/>
    </source>
</evidence>